<dbReference type="AlphaFoldDB" id="A0A8D5U6L5"/>
<keyword evidence="2" id="KW-0472">Membrane</keyword>
<feature type="compositionally biased region" description="Gly residues" evidence="1">
    <location>
        <begin position="223"/>
        <end position="232"/>
    </location>
</feature>
<evidence type="ECO:0008006" key="5">
    <source>
        <dbReference type="Google" id="ProtNLM"/>
    </source>
</evidence>
<evidence type="ECO:0000256" key="2">
    <source>
        <dbReference type="SAM" id="Phobius"/>
    </source>
</evidence>
<reference evidence="3 4" key="1">
    <citation type="submission" date="2021-04" db="EMBL/GenBank/DDBJ databases">
        <title>Complete genome sequence of Stygiolobus sp. KN-1.</title>
        <authorList>
            <person name="Nakamura K."/>
            <person name="Sakai H."/>
            <person name="Kurosawa N."/>
        </authorList>
    </citation>
    <scope>NUCLEOTIDE SEQUENCE [LARGE SCALE GENOMIC DNA]</scope>
    <source>
        <strain evidence="3 4">KN-1</strain>
    </source>
</reference>
<name>A0A8D5U6L5_9CREN</name>
<protein>
    <recommendedName>
        <fullName evidence="5">DUF973 family protein</fullName>
    </recommendedName>
</protein>
<keyword evidence="2" id="KW-1133">Transmembrane helix</keyword>
<proteinExistence type="predicted"/>
<evidence type="ECO:0000313" key="4">
    <source>
        <dbReference type="Proteomes" id="UP000825123"/>
    </source>
</evidence>
<feature type="region of interest" description="Disordered" evidence="1">
    <location>
        <begin position="137"/>
        <end position="261"/>
    </location>
</feature>
<dbReference type="KEGG" id="csty:KN1_14940"/>
<keyword evidence="4" id="KW-1185">Reference proteome</keyword>
<gene>
    <name evidence="3" type="ORF">KN1_14940</name>
</gene>
<feature type="transmembrane region" description="Helical" evidence="2">
    <location>
        <begin position="12"/>
        <end position="39"/>
    </location>
</feature>
<feature type="transmembrane region" description="Helical" evidence="2">
    <location>
        <begin position="45"/>
        <end position="66"/>
    </location>
</feature>
<sequence>MKNKYYYFKGVSDVTTVLILVVAFIIIVLIFLGLFFGLLHPPATAKAVGTGMLVCSNNYYIAYFYMKSNGNLQIDSATIYGTNINALNNATLTNGENTIELIFPTSPQFIPQEGETYQVIVGLSNGENVQVTLVFLGNTPLPSPPPPPTSTSTVPTTSSSSPSTTTNSQTTSTSSKSTSTTTSTTSSSSSTTTTSSTTSSNSPPPPPPPSSSSTTTSTSSSSNGGGNGGGGSPPSSSSSSSSPSSSSQGSSSSSSPPPIIAITKSDSSLVNLIPAIVLVGLAVYYSRNFVADNK</sequence>
<feature type="compositionally biased region" description="Low complexity" evidence="1">
    <location>
        <begin position="233"/>
        <end position="254"/>
    </location>
</feature>
<dbReference type="InterPro" id="IPR009321">
    <property type="entry name" value="DUF973"/>
</dbReference>
<dbReference type="GeneID" id="66163210"/>
<dbReference type="RefSeq" id="WP_221286653.1">
    <property type="nucleotide sequence ID" value="NZ_AP024597.1"/>
</dbReference>
<dbReference type="EMBL" id="AP024597">
    <property type="protein sequence ID" value="BCU70197.1"/>
    <property type="molecule type" value="Genomic_DNA"/>
</dbReference>
<feature type="transmembrane region" description="Helical" evidence="2">
    <location>
        <begin position="269"/>
        <end position="286"/>
    </location>
</feature>
<feature type="compositionally biased region" description="Low complexity" evidence="1">
    <location>
        <begin position="150"/>
        <end position="201"/>
    </location>
</feature>
<feature type="compositionally biased region" description="Low complexity" evidence="1">
    <location>
        <begin position="211"/>
        <end position="222"/>
    </location>
</feature>
<dbReference type="Proteomes" id="UP000825123">
    <property type="component" value="Chromosome"/>
</dbReference>
<keyword evidence="2" id="KW-0812">Transmembrane</keyword>
<dbReference type="Pfam" id="PF06157">
    <property type="entry name" value="DUF973"/>
    <property type="match status" value="1"/>
</dbReference>
<evidence type="ECO:0000256" key="1">
    <source>
        <dbReference type="SAM" id="MobiDB-lite"/>
    </source>
</evidence>
<organism evidence="3 4">
    <name type="scientific">Stygiolobus caldivivus</name>
    <dbReference type="NCBI Taxonomy" id="2824673"/>
    <lineage>
        <taxon>Archaea</taxon>
        <taxon>Thermoproteota</taxon>
        <taxon>Thermoprotei</taxon>
        <taxon>Sulfolobales</taxon>
        <taxon>Sulfolobaceae</taxon>
        <taxon>Stygiolobus</taxon>
    </lineage>
</organism>
<accession>A0A8D5U6L5</accession>
<evidence type="ECO:0000313" key="3">
    <source>
        <dbReference type="EMBL" id="BCU70197.1"/>
    </source>
</evidence>